<dbReference type="EMBL" id="ACHB01000100">
    <property type="protein sequence ID" value="EEI89709.1"/>
    <property type="molecule type" value="Genomic_DNA"/>
</dbReference>
<dbReference type="HOGENOM" id="CLU_657053_0_0_10"/>
<evidence type="ECO:0000313" key="2">
    <source>
        <dbReference type="Proteomes" id="UP000006241"/>
    </source>
</evidence>
<gene>
    <name evidence="1" type="ORF">HMPREF0765_4614</name>
</gene>
<evidence type="ECO:0000313" key="1">
    <source>
        <dbReference type="EMBL" id="EEI89709.1"/>
    </source>
</evidence>
<accession>C2G4V8</accession>
<organism evidence="1 2">
    <name type="scientific">Sphingobacterium spiritivorum ATCC 33300</name>
    <dbReference type="NCBI Taxonomy" id="525372"/>
    <lineage>
        <taxon>Bacteria</taxon>
        <taxon>Pseudomonadati</taxon>
        <taxon>Bacteroidota</taxon>
        <taxon>Sphingobacteriia</taxon>
        <taxon>Sphingobacteriales</taxon>
        <taxon>Sphingobacteriaceae</taxon>
        <taxon>Sphingobacterium</taxon>
    </lineage>
</organism>
<comment type="caution">
    <text evidence="1">The sequence shown here is derived from an EMBL/GenBank/DDBJ whole genome shotgun (WGS) entry which is preliminary data.</text>
</comment>
<name>C2G4V8_SPHSI</name>
<protein>
    <submittedName>
        <fullName evidence="1">Uncharacterized protein</fullName>
    </submittedName>
</protein>
<dbReference type="RefSeq" id="WP_003004673.1">
    <property type="nucleotide sequence ID" value="NZ_GG668630.1"/>
</dbReference>
<proteinExistence type="predicted"/>
<reference evidence="1 2" key="1">
    <citation type="submission" date="2009-01" db="EMBL/GenBank/DDBJ databases">
        <authorList>
            <person name="Qin X."/>
            <person name="Bachman B."/>
            <person name="Battles P."/>
            <person name="Bell A."/>
            <person name="Bess C."/>
            <person name="Bickham C."/>
            <person name="Chaboub L."/>
            <person name="Chen D."/>
            <person name="Coyle M."/>
            <person name="Deiros D.R."/>
            <person name="Dinh H."/>
            <person name="Forbes L."/>
            <person name="Fowler G."/>
            <person name="Francisco L."/>
            <person name="Fu Q."/>
            <person name="Gubbala S."/>
            <person name="Hale W."/>
            <person name="Han Y."/>
            <person name="Hemphill L."/>
            <person name="Highlander S.K."/>
            <person name="Hirani K."/>
            <person name="Hogues M."/>
            <person name="Jackson L."/>
            <person name="Jakkamsetti A."/>
            <person name="Javaid M."/>
            <person name="Jiang H."/>
            <person name="Korchina V."/>
            <person name="Kovar C."/>
            <person name="Lara F."/>
            <person name="Lee S."/>
            <person name="Mata R."/>
            <person name="Mathew T."/>
            <person name="Moen C."/>
            <person name="Morales K."/>
            <person name="Munidasa M."/>
            <person name="Nazareth L."/>
            <person name="Ngo R."/>
            <person name="Nguyen L."/>
            <person name="Okwuonu G."/>
            <person name="Ongeri F."/>
            <person name="Patil S."/>
            <person name="Petrosino J."/>
            <person name="Pham C."/>
            <person name="Pham P."/>
            <person name="Pu L.-L."/>
            <person name="Puazo M."/>
            <person name="Raj R."/>
            <person name="Reid J."/>
            <person name="Rouhana J."/>
            <person name="Saada N."/>
            <person name="Shang Y."/>
            <person name="Simmons D."/>
            <person name="Thornton R."/>
            <person name="Warren J."/>
            <person name="Weissenberger G."/>
            <person name="Zhang J."/>
            <person name="Zhang L."/>
            <person name="Zhou C."/>
            <person name="Zhu D."/>
            <person name="Muzny D."/>
            <person name="Worley K."/>
            <person name="Gibbs R."/>
        </authorList>
    </citation>
    <scope>NUCLEOTIDE SEQUENCE [LARGE SCALE GENOMIC DNA]</scope>
    <source>
        <strain evidence="1 2">ATCC 33300</strain>
    </source>
</reference>
<dbReference type="Proteomes" id="UP000006241">
    <property type="component" value="Unassembled WGS sequence"/>
</dbReference>
<sequence>MEIKDFFLQKNYKMENFVDSKGYIYSDQLIDLIKNEEVKDLIVAKYKLEDDTKIEFDKIDQLVPLVKKYTSRFEQMRLMATSDNVLTSFDSNENNDVVFTIRNAKIEDTVVDELVATGLYDSVNMFYKGRKLSQYINYLKKNVRDQHLLHAVNKSWQDHYLEKKSKLSQRLYRILYDSVDERYFLKSINSDKYREYGVAETFVLTILELNRVSAVKGNSFKISSVALSESKIEIILRSSQQTYLKELGYIYPSIAIRNEDQGNTSIGFYSSLEFKLAHEDENGKLYFFPNKRVKDIKLDKTINHTVVAKTFVESYGNISEFFHDMESFKEEFYFLKDATSPDELRAKIEEKIISSRSPFKGIKELKDLFTRDKVGHVDNLSTLLKLCGKAEMIDMNYDLKFELRYLISNVLLYGKHTE</sequence>
<dbReference type="AlphaFoldDB" id="C2G4V8"/>